<dbReference type="InterPro" id="IPR000210">
    <property type="entry name" value="BTB/POZ_dom"/>
</dbReference>
<dbReference type="PANTHER" id="PTHR22667">
    <property type="entry name" value="AT01380P-RELATED"/>
    <property type="match status" value="1"/>
</dbReference>
<dbReference type="PANTHER" id="PTHR22667:SF0">
    <property type="entry name" value="AT01380P-RELATED"/>
    <property type="match status" value="1"/>
</dbReference>
<feature type="region of interest" description="Disordered" evidence="1">
    <location>
        <begin position="1"/>
        <end position="38"/>
    </location>
</feature>
<dbReference type="SMART" id="SM00225">
    <property type="entry name" value="BTB"/>
    <property type="match status" value="1"/>
</dbReference>
<dbReference type="SMART" id="SM00875">
    <property type="entry name" value="BACK"/>
    <property type="match status" value="1"/>
</dbReference>
<evidence type="ECO:0000259" key="2">
    <source>
        <dbReference type="SMART" id="SM00225"/>
    </source>
</evidence>
<dbReference type="Gene3D" id="1.25.40.420">
    <property type="match status" value="1"/>
</dbReference>
<accession>A0A1B6FMZ1</accession>
<dbReference type="Gene3D" id="3.30.710.10">
    <property type="entry name" value="Potassium Channel Kv1.1, Chain A"/>
    <property type="match status" value="1"/>
</dbReference>
<feature type="region of interest" description="Disordered" evidence="1">
    <location>
        <begin position="130"/>
        <end position="167"/>
    </location>
</feature>
<feature type="domain" description="BACK" evidence="3">
    <location>
        <begin position="327"/>
        <end position="428"/>
    </location>
</feature>
<dbReference type="EMBL" id="GECZ01018245">
    <property type="protein sequence ID" value="JAS51524.1"/>
    <property type="molecule type" value="Transcribed_RNA"/>
</dbReference>
<proteinExistence type="predicted"/>
<feature type="domain" description="BTB" evidence="2">
    <location>
        <begin position="225"/>
        <end position="320"/>
    </location>
</feature>
<feature type="compositionally biased region" description="Basic and acidic residues" evidence="1">
    <location>
        <begin position="157"/>
        <end position="167"/>
    </location>
</feature>
<dbReference type="CDD" id="cd14733">
    <property type="entry name" value="BACK"/>
    <property type="match status" value="1"/>
</dbReference>
<dbReference type="CDD" id="cd18186">
    <property type="entry name" value="BTB_POZ_ZBTB_KLHL-like"/>
    <property type="match status" value="1"/>
</dbReference>
<feature type="compositionally biased region" description="Basic residues" evidence="1">
    <location>
        <begin position="1"/>
        <end position="10"/>
    </location>
</feature>
<evidence type="ECO:0000313" key="4">
    <source>
        <dbReference type="EMBL" id="JAS51524.1"/>
    </source>
</evidence>
<dbReference type="InterPro" id="IPR011705">
    <property type="entry name" value="BACK"/>
</dbReference>
<name>A0A1B6FMZ1_9HEMI</name>
<evidence type="ECO:0008006" key="5">
    <source>
        <dbReference type="Google" id="ProtNLM"/>
    </source>
</evidence>
<dbReference type="InterPro" id="IPR011333">
    <property type="entry name" value="SKP1/BTB/POZ_sf"/>
</dbReference>
<dbReference type="Pfam" id="PF00651">
    <property type="entry name" value="BTB"/>
    <property type="match status" value="1"/>
</dbReference>
<reference evidence="4" key="1">
    <citation type="submission" date="2015-11" db="EMBL/GenBank/DDBJ databases">
        <title>De novo transcriptome assembly of four potential Pierce s Disease insect vectors from Arizona vineyards.</title>
        <authorList>
            <person name="Tassone E.E."/>
        </authorList>
    </citation>
    <scope>NUCLEOTIDE SEQUENCE</scope>
</reference>
<gene>
    <name evidence="4" type="ORF">g.28608</name>
</gene>
<organism evidence="4">
    <name type="scientific">Cuerna arida</name>
    <dbReference type="NCBI Taxonomy" id="1464854"/>
    <lineage>
        <taxon>Eukaryota</taxon>
        <taxon>Metazoa</taxon>
        <taxon>Ecdysozoa</taxon>
        <taxon>Arthropoda</taxon>
        <taxon>Hexapoda</taxon>
        <taxon>Insecta</taxon>
        <taxon>Pterygota</taxon>
        <taxon>Neoptera</taxon>
        <taxon>Paraneoptera</taxon>
        <taxon>Hemiptera</taxon>
        <taxon>Auchenorrhyncha</taxon>
        <taxon>Membracoidea</taxon>
        <taxon>Cicadellidae</taxon>
        <taxon>Cicadellinae</taxon>
        <taxon>Proconiini</taxon>
        <taxon>Cuerna</taxon>
    </lineage>
</organism>
<dbReference type="SUPFAM" id="SSF54695">
    <property type="entry name" value="POZ domain"/>
    <property type="match status" value="1"/>
</dbReference>
<evidence type="ECO:0000259" key="3">
    <source>
        <dbReference type="SMART" id="SM00875"/>
    </source>
</evidence>
<feature type="region of interest" description="Disordered" evidence="1">
    <location>
        <begin position="518"/>
        <end position="539"/>
    </location>
</feature>
<dbReference type="Pfam" id="PF07707">
    <property type="entry name" value="BACK"/>
    <property type="match status" value="1"/>
</dbReference>
<dbReference type="AlphaFoldDB" id="A0A1B6FMZ1"/>
<protein>
    <recommendedName>
        <fullName evidence="5">BTB domain-containing protein</fullName>
    </recommendedName>
</protein>
<evidence type="ECO:0000256" key="1">
    <source>
        <dbReference type="SAM" id="MobiDB-lite"/>
    </source>
</evidence>
<sequence>MSGHFVQRRQHPSEYMKYQSVPYEQDEQTEGSSCEDRVSFPFLPTPSGNLKVIPQQVVYESKQLSIVAADPRRTKVNIKTDGSRKDMSGMEKKVFMDQASPVHKMKPNAEDIREEVPGSMLRRMEMFAKMPPPPSRMFRPPQGQPDGDSPSDDADLFVEHGRPDNSQLDKKQIGNRTIAQLQHEMNLTKMGFNQDTSIDWAKIDLPPKTDLHKLLHYRISNYINPDVLVKIGNHEYRCHLLVLQCYSGFFVEKSMSRIEIPEQSVTKTAFTYIYDWMLHLGGDSYTLLRRDNILEIFMAAQYLQVKELEEQCWAFIDNEDLFSEDKAFMLYLDARALGNTAVMELMVPRIQRFFLTLVASKDFLELVIEEVSVFLRSNYICIHCEMEVFMAAVRWLMFDWEKRQKFLLDVMSCVRFGLISPWQLVDIRRNPENQEFLLVTRNPDVSGMIEDGLAYAIIKYWYGHESTDYTHWIEVLGLTEPTARNWAGTYKVSDQKKYNTYQEFLSDLSKYRHMHVLSNKGNGDRRGGSNESLQSELENARKPLNPADFIMPHPR</sequence>